<feature type="compositionally biased region" description="Polar residues" evidence="8">
    <location>
        <begin position="1515"/>
        <end position="1527"/>
    </location>
</feature>
<feature type="compositionally biased region" description="Low complexity" evidence="8">
    <location>
        <begin position="1011"/>
        <end position="1020"/>
    </location>
</feature>
<keyword evidence="1" id="KW-0723">Serine/threonine-protein kinase</keyword>
<evidence type="ECO:0000256" key="4">
    <source>
        <dbReference type="ARBA" id="ARBA00022741"/>
    </source>
</evidence>
<feature type="compositionally biased region" description="Polar residues" evidence="8">
    <location>
        <begin position="670"/>
        <end position="682"/>
    </location>
</feature>
<keyword evidence="9" id="KW-1133">Transmembrane helix</keyword>
<reference evidence="13" key="1">
    <citation type="submission" date="2014-09" db="EMBL/GenBank/DDBJ databases">
        <title>Genome sequence of the luminous mushroom Mycena chlorophos for searching fungal bioluminescence genes.</title>
        <authorList>
            <person name="Tanaka Y."/>
            <person name="Kasuga D."/>
            <person name="Oba Y."/>
            <person name="Hase S."/>
            <person name="Sato K."/>
            <person name="Oba Y."/>
            <person name="Sakakibara Y."/>
        </authorList>
    </citation>
    <scope>NUCLEOTIDE SEQUENCE</scope>
</reference>
<evidence type="ECO:0000259" key="10">
    <source>
        <dbReference type="PROSITE" id="PS50004"/>
    </source>
</evidence>
<organism evidence="13 14">
    <name type="scientific">Mycena chlorophos</name>
    <name type="common">Agaric fungus</name>
    <name type="synonym">Agaricus chlorophos</name>
    <dbReference type="NCBI Taxonomy" id="658473"/>
    <lineage>
        <taxon>Eukaryota</taxon>
        <taxon>Fungi</taxon>
        <taxon>Dikarya</taxon>
        <taxon>Basidiomycota</taxon>
        <taxon>Agaricomycotina</taxon>
        <taxon>Agaricomycetes</taxon>
        <taxon>Agaricomycetidae</taxon>
        <taxon>Agaricales</taxon>
        <taxon>Marasmiineae</taxon>
        <taxon>Mycenaceae</taxon>
        <taxon>Mycena</taxon>
    </lineage>
</organism>
<evidence type="ECO:0000256" key="5">
    <source>
        <dbReference type="ARBA" id="ARBA00022777"/>
    </source>
</evidence>
<keyword evidence="4 7" id="KW-0547">Nucleotide-binding</keyword>
<feature type="transmembrane region" description="Helical" evidence="9">
    <location>
        <begin position="95"/>
        <end position="119"/>
    </location>
</feature>
<feature type="domain" description="AGC-kinase C-terminal" evidence="12">
    <location>
        <begin position="1427"/>
        <end position="1575"/>
    </location>
</feature>
<dbReference type="SUPFAM" id="SSF49562">
    <property type="entry name" value="C2 domain (Calcium/lipid-binding domain, CaLB)"/>
    <property type="match status" value="1"/>
</dbReference>
<dbReference type="Pfam" id="PF11915">
    <property type="entry name" value="DUF3433"/>
    <property type="match status" value="1"/>
</dbReference>
<dbReference type="PANTHER" id="PTHR24351">
    <property type="entry name" value="RIBOSOMAL PROTEIN S6 KINASE"/>
    <property type="match status" value="1"/>
</dbReference>
<feature type="transmembrane region" description="Helical" evidence="9">
    <location>
        <begin position="539"/>
        <end position="561"/>
    </location>
</feature>
<evidence type="ECO:0000259" key="11">
    <source>
        <dbReference type="PROSITE" id="PS50011"/>
    </source>
</evidence>
<evidence type="ECO:0000256" key="8">
    <source>
        <dbReference type="SAM" id="MobiDB-lite"/>
    </source>
</evidence>
<feature type="transmembrane region" description="Helical" evidence="9">
    <location>
        <begin position="139"/>
        <end position="159"/>
    </location>
</feature>
<feature type="compositionally biased region" description="Basic and acidic residues" evidence="8">
    <location>
        <begin position="996"/>
        <end position="1007"/>
    </location>
</feature>
<accession>A0ABQ0LTL8</accession>
<feature type="region of interest" description="Disordered" evidence="8">
    <location>
        <begin position="654"/>
        <end position="682"/>
    </location>
</feature>
<feature type="domain" description="Protein kinase" evidence="11">
    <location>
        <begin position="1167"/>
        <end position="1426"/>
    </location>
</feature>
<dbReference type="SUPFAM" id="SSF56112">
    <property type="entry name" value="Protein kinase-like (PK-like)"/>
    <property type="match status" value="1"/>
</dbReference>
<evidence type="ECO:0000256" key="7">
    <source>
        <dbReference type="PROSITE-ProRule" id="PRU10141"/>
    </source>
</evidence>
<feature type="compositionally biased region" description="Low complexity" evidence="8">
    <location>
        <begin position="952"/>
        <end position="963"/>
    </location>
</feature>
<keyword evidence="14" id="KW-1185">Reference proteome</keyword>
<feature type="binding site" evidence="7">
    <location>
        <position position="1206"/>
    </location>
    <ligand>
        <name>ATP</name>
        <dbReference type="ChEBI" id="CHEBI:30616"/>
    </ligand>
</feature>
<dbReference type="PROSITE" id="PS00108">
    <property type="entry name" value="PROTEIN_KINASE_ST"/>
    <property type="match status" value="1"/>
</dbReference>
<evidence type="ECO:0000256" key="6">
    <source>
        <dbReference type="ARBA" id="ARBA00022840"/>
    </source>
</evidence>
<dbReference type="PROSITE" id="PS00107">
    <property type="entry name" value="PROTEIN_KINASE_ATP"/>
    <property type="match status" value="1"/>
</dbReference>
<dbReference type="Gene3D" id="1.10.510.10">
    <property type="entry name" value="Transferase(Phosphotransferase) domain 1"/>
    <property type="match status" value="1"/>
</dbReference>
<dbReference type="InterPro" id="IPR021840">
    <property type="entry name" value="DUF3433"/>
</dbReference>
<keyword evidence="9" id="KW-0472">Membrane</keyword>
<feature type="compositionally biased region" description="Low complexity" evidence="8">
    <location>
        <begin position="934"/>
        <end position="945"/>
    </location>
</feature>
<dbReference type="Proteomes" id="UP000815677">
    <property type="component" value="Unassembled WGS sequence"/>
</dbReference>
<feature type="domain" description="C2" evidence="10">
    <location>
        <begin position="944"/>
        <end position="1133"/>
    </location>
</feature>
<feature type="region of interest" description="Disordered" evidence="8">
    <location>
        <begin position="1584"/>
        <end position="1629"/>
    </location>
</feature>
<keyword evidence="2" id="KW-0597">Phosphoprotein</keyword>
<feature type="region of interest" description="Disordered" evidence="8">
    <location>
        <begin position="1037"/>
        <end position="1072"/>
    </location>
</feature>
<feature type="region of interest" description="Disordered" evidence="8">
    <location>
        <begin position="1"/>
        <end position="57"/>
    </location>
</feature>
<dbReference type="InterPro" id="IPR008271">
    <property type="entry name" value="Ser/Thr_kinase_AS"/>
</dbReference>
<feature type="compositionally biased region" description="Polar residues" evidence="8">
    <location>
        <begin position="1050"/>
        <end position="1066"/>
    </location>
</feature>
<evidence type="ECO:0000259" key="12">
    <source>
        <dbReference type="PROSITE" id="PS51285"/>
    </source>
</evidence>
<dbReference type="InterPro" id="IPR000719">
    <property type="entry name" value="Prot_kinase_dom"/>
</dbReference>
<dbReference type="SMART" id="SM00239">
    <property type="entry name" value="C2"/>
    <property type="match status" value="1"/>
</dbReference>
<feature type="transmembrane region" description="Helical" evidence="9">
    <location>
        <begin position="703"/>
        <end position="721"/>
    </location>
</feature>
<evidence type="ECO:0000256" key="2">
    <source>
        <dbReference type="ARBA" id="ARBA00022553"/>
    </source>
</evidence>
<dbReference type="PROSITE" id="PS50011">
    <property type="entry name" value="PROTEIN_KINASE_DOM"/>
    <property type="match status" value="1"/>
</dbReference>
<dbReference type="CDD" id="cd11651">
    <property type="entry name" value="YPK1_N_like"/>
    <property type="match status" value="1"/>
</dbReference>
<dbReference type="InterPro" id="IPR017441">
    <property type="entry name" value="Protein_kinase_ATP_BS"/>
</dbReference>
<keyword evidence="9" id="KW-0812">Transmembrane</keyword>
<feature type="region of interest" description="Disordered" evidence="8">
    <location>
        <begin position="1473"/>
        <end position="1552"/>
    </location>
</feature>
<feature type="compositionally biased region" description="Polar residues" evidence="8">
    <location>
        <begin position="24"/>
        <end position="35"/>
    </location>
</feature>
<dbReference type="PROSITE" id="PS50004">
    <property type="entry name" value="C2"/>
    <property type="match status" value="1"/>
</dbReference>
<dbReference type="Pfam" id="PF00168">
    <property type="entry name" value="C2"/>
    <property type="match status" value="1"/>
</dbReference>
<dbReference type="InterPro" id="IPR035892">
    <property type="entry name" value="C2_domain_sf"/>
</dbReference>
<evidence type="ECO:0000256" key="3">
    <source>
        <dbReference type="ARBA" id="ARBA00022679"/>
    </source>
</evidence>
<dbReference type="Gene3D" id="2.60.40.150">
    <property type="entry name" value="C2 domain"/>
    <property type="match status" value="1"/>
</dbReference>
<dbReference type="InterPro" id="IPR011009">
    <property type="entry name" value="Kinase-like_dom_sf"/>
</dbReference>
<dbReference type="Gene3D" id="3.30.200.20">
    <property type="entry name" value="Phosphorylase Kinase, domain 1"/>
    <property type="match status" value="1"/>
</dbReference>
<feature type="region of interest" description="Disordered" evidence="8">
    <location>
        <begin position="996"/>
        <end position="1020"/>
    </location>
</feature>
<evidence type="ECO:0000313" key="14">
    <source>
        <dbReference type="Proteomes" id="UP000815677"/>
    </source>
</evidence>
<sequence>MSSPESSDTAGAAAPLPKGAMSIPTLSFGSPTTPTRRPDNLLHAPSPPATPSQRLLDSDSHVQFASYPVTPEEKTRPLVEEVELPEGWLPFPLHAYFAAALVVVLVALAVALEVAFHFTNKNNGWKTHGDATNATGPMHYAYTLPPVIVAAVIVALWSWTDIEIKKMQPYVDLARGDARPERSLLLDYTRHNNFFVWSHALHNRHWVVTAASIMLLVTLSFQPLASALFAVKNTWFTNPNFSVNTVSTVGLNQSSEFQDLTIFLTAAGYASASVGYNLPEPPFVFETYTVTPFDIPYNVATNGTVIANVTAVRTDTNCISVPVTMTNHTDGSGWTNTLAQGNCTFNFTVDHSAEDLFGTSTALCSDSTPPQFLPVIFWFFSYVPSAQSSATYCTPSIALVDAEVTLDLGSGNITNVLELNPFNPATSNFSSLSGNLTGAPLNGRAYNGINFTLSNPDSFTRARMSAIGLTMPAAVYQAAVQSSGGVQGAFSADNFVVWSNQVYAQYLTLVAKAVYFLTNKEPVSLELKTFELRLWMSEFATHALTALLLLLAVVASVINVFHRWERRDLNLVHRPGTIASAVAVGAETGMGQLLAQQRDAAGIRQALADKKFRIDPISNKIFMEGEAGYDIGYGSPTDRRLSVFGVMQGRRASRRISRVPGSPGLPRSPRTPQSGDASTPLGSCTHAAMSEAQKRRIELTVPTRWMTVPLGAMAIGALIGINRGARLASLRFLAENAHRPPRTQKGWYYYHKTKNYRVMLGGLRGAARDGGYLGVVAIGWVGIEEVLERVGWGSVAMTGAGTGTAAIMGALYGVGLRSSLGLGVTAGVTLDGLRYLTKVQMTEQVEQDSRDQSAPKMLQMWPSAIDQLTPRASALPETNPFDLHHQPKSPVATTFHHLLKTPTGGADTPIASPSAGFIAALPTTSVTLHAPVFSMQQPPSSKRSSPAPPPSSSSSGGSSSQGQIHVKLLQARGLNVRPSAKPYVVVQFEQNEFVSRDPTGEADKEVKGTPTSLASTSSSSSAMNALNSIGTKAAAAAEAASRRNSRGSAKSTNSSPTNSVKPTSALASGGGTLFGGPSATNPVWKHEVSFDVTSEASLITFNVYNRADEEHGFLGTVQIKPVLIHDHTVDQWYKLLPFENEIVSGEMRVQITFEQNKTKRALTPRDFEFLKLIGRGTFGKVFQVRKRDTKRIYAMKVLSKKEIVAKKEVAHTIGERKILQKSLESPFLVGLKFSFQTDTDLYLVTDFKSGGELFWHLQRETRFHEDRARFYIAELILALEHLHKYDIVYRDLKPENILLDATGHVALCDFGLSKPDLRSDQLTTTFCGTTEYLAPEMLLDELGYSKLVDFWSLGVLLFEMCCGWSPFYAEDTQQMYKNICFGKIRFPKGAINEDGKQFVKCLLNRNPKLRLGAQRDTEELKEHPFFASLDWDALARKQVTPPFKPIVESDESVACFDEAFTSTDLQEVGVDMDIDENDPSEDWVLAGSMPGQHQFNGPLGSERSEPTSPVPGASLSRNPSTNGSSLNRPRPKAGIDIKPQKKKKAEMAGTPLTNSVQENFRGFTYSGGESVTGPAGILAMRAATKTPDSAGEDSTNNTEDEFDDPSKPAGRYAHKRRKGLGFTGLEDDF</sequence>
<dbReference type="SMART" id="SM00220">
    <property type="entry name" value="S_TKc"/>
    <property type="match status" value="1"/>
</dbReference>
<keyword evidence="3" id="KW-0808">Transferase</keyword>
<feature type="region of interest" description="Disordered" evidence="8">
    <location>
        <begin position="934"/>
        <end position="963"/>
    </location>
</feature>
<proteinExistence type="predicted"/>
<evidence type="ECO:0000313" key="13">
    <source>
        <dbReference type="EMBL" id="GAT53932.1"/>
    </source>
</evidence>
<dbReference type="EMBL" id="DF848493">
    <property type="protein sequence ID" value="GAT53932.1"/>
    <property type="molecule type" value="Genomic_DNA"/>
</dbReference>
<gene>
    <name evidence="13" type="ORF">MCHLO_10826</name>
</gene>
<keyword evidence="5" id="KW-0418">Kinase</keyword>
<dbReference type="PROSITE" id="PS51285">
    <property type="entry name" value="AGC_KINASE_CTER"/>
    <property type="match status" value="1"/>
</dbReference>
<dbReference type="InterPro" id="IPR000961">
    <property type="entry name" value="AGC-kinase_C"/>
</dbReference>
<name>A0ABQ0LTL8_MYCCL</name>
<protein>
    <submittedName>
        <fullName evidence="13">Uncharacterized protein</fullName>
    </submittedName>
</protein>
<dbReference type="InterPro" id="IPR000008">
    <property type="entry name" value="C2_dom"/>
</dbReference>
<keyword evidence="6 7" id="KW-0067">ATP-binding</keyword>
<evidence type="ECO:0000256" key="9">
    <source>
        <dbReference type="SAM" id="Phobius"/>
    </source>
</evidence>
<dbReference type="SMART" id="SM00133">
    <property type="entry name" value="S_TK_X"/>
    <property type="match status" value="1"/>
</dbReference>
<dbReference type="Pfam" id="PF00069">
    <property type="entry name" value="Pkinase"/>
    <property type="match status" value="1"/>
</dbReference>
<evidence type="ECO:0000256" key="1">
    <source>
        <dbReference type="ARBA" id="ARBA00022527"/>
    </source>
</evidence>